<dbReference type="InterPro" id="IPR015422">
    <property type="entry name" value="PyrdxlP-dep_Trfase_small"/>
</dbReference>
<organism evidence="4 5">
    <name type="scientific">Acuticoccus mangrovi</name>
    <dbReference type="NCBI Taxonomy" id="2796142"/>
    <lineage>
        <taxon>Bacteria</taxon>
        <taxon>Pseudomonadati</taxon>
        <taxon>Pseudomonadota</taxon>
        <taxon>Alphaproteobacteria</taxon>
        <taxon>Hyphomicrobiales</taxon>
        <taxon>Amorphaceae</taxon>
        <taxon>Acuticoccus</taxon>
    </lineage>
</organism>
<evidence type="ECO:0000256" key="2">
    <source>
        <dbReference type="ARBA" id="ARBA00022898"/>
    </source>
</evidence>
<evidence type="ECO:0000256" key="3">
    <source>
        <dbReference type="RuleBase" id="RU003560"/>
    </source>
</evidence>
<keyword evidence="4" id="KW-0032">Aminotransferase</keyword>
<dbReference type="Gene3D" id="3.40.640.10">
    <property type="entry name" value="Type I PLP-dependent aspartate aminotransferase-like (Major domain)"/>
    <property type="match status" value="1"/>
</dbReference>
<keyword evidence="2 3" id="KW-0663">Pyridoxal phosphate</keyword>
<dbReference type="GO" id="GO:0030170">
    <property type="term" value="F:pyridoxal phosphate binding"/>
    <property type="evidence" value="ECO:0007669"/>
    <property type="project" value="InterPro"/>
</dbReference>
<dbReference type="PANTHER" id="PTHR43713:SF3">
    <property type="entry name" value="GLUTAMATE-1-SEMIALDEHYDE 2,1-AMINOMUTASE 1, CHLOROPLASTIC-RELATED"/>
    <property type="match status" value="1"/>
</dbReference>
<comment type="caution">
    <text evidence="4">The sequence shown here is derived from an EMBL/GenBank/DDBJ whole genome shotgun (WGS) entry which is preliminary data.</text>
</comment>
<evidence type="ECO:0000256" key="1">
    <source>
        <dbReference type="ARBA" id="ARBA00001933"/>
    </source>
</evidence>
<dbReference type="Proteomes" id="UP000609531">
    <property type="component" value="Unassembled WGS sequence"/>
</dbReference>
<dbReference type="GO" id="GO:0008483">
    <property type="term" value="F:transaminase activity"/>
    <property type="evidence" value="ECO:0007669"/>
    <property type="project" value="UniProtKB-KW"/>
</dbReference>
<dbReference type="RefSeq" id="WP_198884272.1">
    <property type="nucleotide sequence ID" value="NZ_JAEKJA010000026.1"/>
</dbReference>
<dbReference type="SUPFAM" id="SSF53383">
    <property type="entry name" value="PLP-dependent transferases"/>
    <property type="match status" value="1"/>
</dbReference>
<sequence length="429" mass="44904">MTAQSLACALAEAEALYVDRRPESLAAHRRAEKVMPGGNTRSSLWSDPFPLCVASGKGCRITDVDGHTYVDFLGEFTSGIFGHSPDAVATAVAKALADGINLSSHNRLEIGLAERIVARFPSIDLVRFTNSGTEANLMAITLARAATGRSRIVVFERGYHGGVLSFPPGGSAATAPFDFKVLPYDDLEAASAAFAEDGDIAAVLVEPMQGAGGCHVASRDFLLGLRRLTEAAGAILIFDEIQTARMSVAGCQGRLGIRPDLTTIGKFFGGGLAFGAFGGRRDLMARLDPRRADALGHAGTFNNNTLTMAAGIAAIDAYLDGAALEALFDRGEALRRDLQAIFEAAGAPYSVTGLGSIMTIHATHAEDATALRRLLQFDLLAGGHYIAQRGLIALSLPVGEAEISALLDAVAAFLEARTETIGASIQTVG</sequence>
<keyword evidence="5" id="KW-1185">Reference proteome</keyword>
<dbReference type="AlphaFoldDB" id="A0A934MIY7"/>
<dbReference type="PANTHER" id="PTHR43713">
    <property type="entry name" value="GLUTAMATE-1-SEMIALDEHYDE 2,1-AMINOMUTASE"/>
    <property type="match status" value="1"/>
</dbReference>
<name>A0A934MIY7_9HYPH</name>
<evidence type="ECO:0000313" key="4">
    <source>
        <dbReference type="EMBL" id="MBJ3778375.1"/>
    </source>
</evidence>
<proteinExistence type="inferred from homology"/>
<dbReference type="InterPro" id="IPR015421">
    <property type="entry name" value="PyrdxlP-dep_Trfase_major"/>
</dbReference>
<gene>
    <name evidence="4" type="ORF">JCR33_21930</name>
</gene>
<reference evidence="4" key="1">
    <citation type="submission" date="2020-12" db="EMBL/GenBank/DDBJ databases">
        <title>Bacterial taxonomy.</title>
        <authorList>
            <person name="Pan X."/>
        </authorList>
    </citation>
    <scope>NUCLEOTIDE SEQUENCE</scope>
    <source>
        <strain evidence="4">B2012</strain>
    </source>
</reference>
<dbReference type="Gene3D" id="3.90.1150.10">
    <property type="entry name" value="Aspartate Aminotransferase, domain 1"/>
    <property type="match status" value="1"/>
</dbReference>
<protein>
    <submittedName>
        <fullName evidence="4">Aminotransferase class III-fold pyridoxal phosphate-dependent enzyme</fullName>
    </submittedName>
</protein>
<dbReference type="EMBL" id="JAEKJA010000026">
    <property type="protein sequence ID" value="MBJ3778375.1"/>
    <property type="molecule type" value="Genomic_DNA"/>
</dbReference>
<dbReference type="InterPro" id="IPR005814">
    <property type="entry name" value="Aminotrans_3"/>
</dbReference>
<accession>A0A934MIY7</accession>
<comment type="similarity">
    <text evidence="3">Belongs to the class-III pyridoxal-phosphate-dependent aminotransferase family.</text>
</comment>
<keyword evidence="4" id="KW-0808">Transferase</keyword>
<comment type="cofactor">
    <cofactor evidence="1">
        <name>pyridoxal 5'-phosphate</name>
        <dbReference type="ChEBI" id="CHEBI:597326"/>
    </cofactor>
</comment>
<evidence type="ECO:0000313" key="5">
    <source>
        <dbReference type="Proteomes" id="UP000609531"/>
    </source>
</evidence>
<dbReference type="Pfam" id="PF00202">
    <property type="entry name" value="Aminotran_3"/>
    <property type="match status" value="1"/>
</dbReference>
<dbReference type="InterPro" id="IPR015424">
    <property type="entry name" value="PyrdxlP-dep_Trfase"/>
</dbReference>